<dbReference type="EMBL" id="MU157824">
    <property type="protein sequence ID" value="KAF9535728.1"/>
    <property type="molecule type" value="Genomic_DNA"/>
</dbReference>
<keyword evidence="7" id="KW-1185">Reference proteome</keyword>
<evidence type="ECO:0000256" key="4">
    <source>
        <dbReference type="ARBA" id="ARBA00023239"/>
    </source>
</evidence>
<gene>
    <name evidence="6" type="ORF">CPB83DRAFT_842234</name>
</gene>
<evidence type="ECO:0000256" key="2">
    <source>
        <dbReference type="ARBA" id="ARBA00022723"/>
    </source>
</evidence>
<evidence type="ECO:0000256" key="3">
    <source>
        <dbReference type="ARBA" id="ARBA00022833"/>
    </source>
</evidence>
<comment type="similarity">
    <text evidence="1">Belongs to the Gfa family.</text>
</comment>
<keyword evidence="3" id="KW-0862">Zinc</keyword>
<dbReference type="PROSITE" id="PS51891">
    <property type="entry name" value="CENP_V_GFA"/>
    <property type="match status" value="1"/>
</dbReference>
<dbReference type="PANTHER" id="PTHR33337:SF40">
    <property type="entry name" value="CENP-V_GFA DOMAIN-CONTAINING PROTEIN-RELATED"/>
    <property type="match status" value="1"/>
</dbReference>
<dbReference type="GO" id="GO:0046872">
    <property type="term" value="F:metal ion binding"/>
    <property type="evidence" value="ECO:0007669"/>
    <property type="project" value="UniProtKB-KW"/>
</dbReference>
<proteinExistence type="inferred from homology"/>
<evidence type="ECO:0000259" key="5">
    <source>
        <dbReference type="PROSITE" id="PS51891"/>
    </source>
</evidence>
<keyword evidence="4" id="KW-0456">Lyase</keyword>
<name>A0A9P6JX07_9AGAR</name>
<comment type="caution">
    <text evidence="6">The sequence shown here is derived from an EMBL/GenBank/DDBJ whole genome shotgun (WGS) entry which is preliminary data.</text>
</comment>
<dbReference type="SUPFAM" id="SSF51316">
    <property type="entry name" value="Mss4-like"/>
    <property type="match status" value="1"/>
</dbReference>
<dbReference type="PANTHER" id="PTHR33337">
    <property type="entry name" value="GFA DOMAIN-CONTAINING PROTEIN"/>
    <property type="match status" value="1"/>
</dbReference>
<sequence>MSSSDISHTGHCFCMAVGYQVTGKPFLSAYCHCTLCQRSHGAAFISSLHFSASRFSWTHAKPHDTALDVFVTSETGKRYRCKACGSTIAFFNLEANEWSVWGAQLDRDEKGDFIGWDLLKPTAHIFYDTRLVDVKDDLGKWTGYEGESQRIA</sequence>
<protein>
    <submittedName>
        <fullName evidence="6">Mss4-like protein</fullName>
    </submittedName>
</protein>
<dbReference type="Pfam" id="PF04828">
    <property type="entry name" value="GFA"/>
    <property type="match status" value="1"/>
</dbReference>
<organism evidence="6 7">
    <name type="scientific">Crepidotus variabilis</name>
    <dbReference type="NCBI Taxonomy" id="179855"/>
    <lineage>
        <taxon>Eukaryota</taxon>
        <taxon>Fungi</taxon>
        <taxon>Dikarya</taxon>
        <taxon>Basidiomycota</taxon>
        <taxon>Agaricomycotina</taxon>
        <taxon>Agaricomycetes</taxon>
        <taxon>Agaricomycetidae</taxon>
        <taxon>Agaricales</taxon>
        <taxon>Agaricineae</taxon>
        <taxon>Crepidotaceae</taxon>
        <taxon>Crepidotus</taxon>
    </lineage>
</organism>
<reference evidence="6" key="1">
    <citation type="submission" date="2020-11" db="EMBL/GenBank/DDBJ databases">
        <authorList>
            <consortium name="DOE Joint Genome Institute"/>
            <person name="Ahrendt S."/>
            <person name="Riley R."/>
            <person name="Andreopoulos W."/>
            <person name="Labutti K."/>
            <person name="Pangilinan J."/>
            <person name="Ruiz-Duenas F.J."/>
            <person name="Barrasa J.M."/>
            <person name="Sanchez-Garcia M."/>
            <person name="Camarero S."/>
            <person name="Miyauchi S."/>
            <person name="Serrano A."/>
            <person name="Linde D."/>
            <person name="Babiker R."/>
            <person name="Drula E."/>
            <person name="Ayuso-Fernandez I."/>
            <person name="Pacheco R."/>
            <person name="Padilla G."/>
            <person name="Ferreira P."/>
            <person name="Barriuso J."/>
            <person name="Kellner H."/>
            <person name="Castanera R."/>
            <person name="Alfaro M."/>
            <person name="Ramirez L."/>
            <person name="Pisabarro A.G."/>
            <person name="Kuo A."/>
            <person name="Tritt A."/>
            <person name="Lipzen A."/>
            <person name="He G."/>
            <person name="Yan M."/>
            <person name="Ng V."/>
            <person name="Cullen D."/>
            <person name="Martin F."/>
            <person name="Rosso M.-N."/>
            <person name="Henrissat B."/>
            <person name="Hibbett D."/>
            <person name="Martinez A.T."/>
            <person name="Grigoriev I.V."/>
        </authorList>
    </citation>
    <scope>NUCLEOTIDE SEQUENCE</scope>
    <source>
        <strain evidence="6">CBS 506.95</strain>
    </source>
</reference>
<evidence type="ECO:0000313" key="7">
    <source>
        <dbReference type="Proteomes" id="UP000807306"/>
    </source>
</evidence>
<feature type="domain" description="CENP-V/GFA" evidence="5">
    <location>
        <begin position="8"/>
        <end position="128"/>
    </location>
</feature>
<evidence type="ECO:0000256" key="1">
    <source>
        <dbReference type="ARBA" id="ARBA00005495"/>
    </source>
</evidence>
<dbReference type="OrthoDB" id="9970124at2759"/>
<dbReference type="Proteomes" id="UP000807306">
    <property type="component" value="Unassembled WGS sequence"/>
</dbReference>
<dbReference type="InterPro" id="IPR011057">
    <property type="entry name" value="Mss4-like_sf"/>
</dbReference>
<keyword evidence="2" id="KW-0479">Metal-binding</keyword>
<dbReference type="AlphaFoldDB" id="A0A9P6JX07"/>
<accession>A0A9P6JX07</accession>
<dbReference type="InterPro" id="IPR006913">
    <property type="entry name" value="CENP-V/GFA"/>
</dbReference>
<evidence type="ECO:0000313" key="6">
    <source>
        <dbReference type="EMBL" id="KAF9535728.1"/>
    </source>
</evidence>
<dbReference type="Gene3D" id="3.90.1590.10">
    <property type="entry name" value="glutathione-dependent formaldehyde- activating enzyme (gfa)"/>
    <property type="match status" value="1"/>
</dbReference>
<dbReference type="GO" id="GO:0016846">
    <property type="term" value="F:carbon-sulfur lyase activity"/>
    <property type="evidence" value="ECO:0007669"/>
    <property type="project" value="InterPro"/>
</dbReference>